<dbReference type="AlphaFoldDB" id="A0A7Z7J211"/>
<evidence type="ECO:0000313" key="1">
    <source>
        <dbReference type="EMBL" id="SOO24643.1"/>
    </source>
</evidence>
<accession>A0A7Z7J211</accession>
<comment type="caution">
    <text evidence="1">The sequence shown here is derived from an EMBL/GenBank/DDBJ whole genome shotgun (WGS) entry which is preliminary data.</text>
</comment>
<gene>
    <name evidence="1" type="ORF">XFF6991_390091</name>
</gene>
<dbReference type="Proteomes" id="UP000234345">
    <property type="component" value="Unassembled WGS sequence"/>
</dbReference>
<proteinExistence type="predicted"/>
<sequence>MAAMMRSVIGVCVLPETAWSVSQPLGDVESFSNGGALRGKRAVIHACRERAAPSQARVVHGSAYDNAAIRFIRTPRCRMMEGWYRTVRPLVSVMESSACFNAVTSSRAPR</sequence>
<evidence type="ECO:0000313" key="2">
    <source>
        <dbReference type="Proteomes" id="UP000234345"/>
    </source>
</evidence>
<dbReference type="EMBL" id="OCZC01000065">
    <property type="protein sequence ID" value="SOO24643.1"/>
    <property type="molecule type" value="Genomic_DNA"/>
</dbReference>
<protein>
    <submittedName>
        <fullName evidence="1">Uncharacterized protein</fullName>
    </submittedName>
</protein>
<reference evidence="1 2" key="1">
    <citation type="submission" date="2017-10" db="EMBL/GenBank/DDBJ databases">
        <authorList>
            <person name="Regsiter A."/>
            <person name="William W."/>
        </authorList>
    </citation>
    <scope>NUCLEOTIDE SEQUENCE [LARGE SCALE GENOMIC DNA]</scope>
    <source>
        <strain evidence="1 2">CFBP6991</strain>
    </source>
</reference>
<organism evidence="1 2">
    <name type="scientific">Xanthomonas campestris pv. phaseoli</name>
    <dbReference type="NCBI Taxonomy" id="317013"/>
    <lineage>
        <taxon>Bacteria</taxon>
        <taxon>Pseudomonadati</taxon>
        <taxon>Pseudomonadota</taxon>
        <taxon>Gammaproteobacteria</taxon>
        <taxon>Lysobacterales</taxon>
        <taxon>Lysobacteraceae</taxon>
        <taxon>Xanthomonas</taxon>
    </lineage>
</organism>
<name>A0A7Z7J211_XANCH</name>